<dbReference type="SUPFAM" id="SSF46785">
    <property type="entry name" value="Winged helix' DNA-binding domain"/>
    <property type="match status" value="1"/>
</dbReference>
<dbReference type="InterPro" id="IPR036390">
    <property type="entry name" value="WH_DNA-bd_sf"/>
</dbReference>
<gene>
    <name evidence="5" type="ORF">IAD16_05105</name>
</gene>
<evidence type="ECO:0000256" key="3">
    <source>
        <dbReference type="ARBA" id="ARBA00023163"/>
    </source>
</evidence>
<accession>A0A9D1I3J9</accession>
<dbReference type="GO" id="GO:0003700">
    <property type="term" value="F:DNA-binding transcription factor activity"/>
    <property type="evidence" value="ECO:0007669"/>
    <property type="project" value="InterPro"/>
</dbReference>
<dbReference type="EMBL" id="DVMO01000077">
    <property type="protein sequence ID" value="HIU27736.1"/>
    <property type="molecule type" value="Genomic_DNA"/>
</dbReference>
<keyword evidence="3" id="KW-0804">Transcription</keyword>
<organism evidence="5 6">
    <name type="scientific">Candidatus Fimisoma avicola</name>
    <dbReference type="NCBI Taxonomy" id="2840826"/>
    <lineage>
        <taxon>Bacteria</taxon>
        <taxon>Bacillati</taxon>
        <taxon>Bacillota</taxon>
        <taxon>Clostridia</taxon>
        <taxon>Eubacteriales</taxon>
        <taxon>Candidatus Fimisoma</taxon>
    </lineage>
</organism>
<dbReference type="PANTHER" id="PTHR42756">
    <property type="entry name" value="TRANSCRIPTIONAL REGULATOR, MARR"/>
    <property type="match status" value="1"/>
</dbReference>
<keyword evidence="1" id="KW-0805">Transcription regulation</keyword>
<comment type="caution">
    <text evidence="5">The sequence shown here is derived from an EMBL/GenBank/DDBJ whole genome shotgun (WGS) entry which is preliminary data.</text>
</comment>
<name>A0A9D1I3J9_9FIRM</name>
<evidence type="ECO:0000313" key="6">
    <source>
        <dbReference type="Proteomes" id="UP000824091"/>
    </source>
</evidence>
<evidence type="ECO:0000256" key="2">
    <source>
        <dbReference type="ARBA" id="ARBA00023125"/>
    </source>
</evidence>
<dbReference type="PRINTS" id="PR00598">
    <property type="entry name" value="HTHMARR"/>
</dbReference>
<proteinExistence type="predicted"/>
<reference evidence="5" key="2">
    <citation type="journal article" date="2021" name="PeerJ">
        <title>Extensive microbial diversity within the chicken gut microbiome revealed by metagenomics and culture.</title>
        <authorList>
            <person name="Gilroy R."/>
            <person name="Ravi A."/>
            <person name="Getino M."/>
            <person name="Pursley I."/>
            <person name="Horton D.L."/>
            <person name="Alikhan N.F."/>
            <person name="Baker D."/>
            <person name="Gharbi K."/>
            <person name="Hall N."/>
            <person name="Watson M."/>
            <person name="Adriaenssens E.M."/>
            <person name="Foster-Nyarko E."/>
            <person name="Jarju S."/>
            <person name="Secka A."/>
            <person name="Antonio M."/>
            <person name="Oren A."/>
            <person name="Chaudhuri R.R."/>
            <person name="La Ragione R."/>
            <person name="Hildebrand F."/>
            <person name="Pallen M.J."/>
        </authorList>
    </citation>
    <scope>NUCLEOTIDE SEQUENCE</scope>
    <source>
        <strain evidence="5">11300</strain>
    </source>
</reference>
<dbReference type="PANTHER" id="PTHR42756:SF1">
    <property type="entry name" value="TRANSCRIPTIONAL REPRESSOR OF EMRAB OPERON"/>
    <property type="match status" value="1"/>
</dbReference>
<evidence type="ECO:0000313" key="5">
    <source>
        <dbReference type="EMBL" id="HIU27736.1"/>
    </source>
</evidence>
<dbReference type="Gene3D" id="1.10.10.10">
    <property type="entry name" value="Winged helix-like DNA-binding domain superfamily/Winged helix DNA-binding domain"/>
    <property type="match status" value="1"/>
</dbReference>
<dbReference type="AlphaFoldDB" id="A0A9D1I3J9"/>
<evidence type="ECO:0000256" key="1">
    <source>
        <dbReference type="ARBA" id="ARBA00023015"/>
    </source>
</evidence>
<dbReference type="Proteomes" id="UP000824091">
    <property type="component" value="Unassembled WGS sequence"/>
</dbReference>
<protein>
    <submittedName>
        <fullName evidence="5">Winged helix DNA-binding protein</fullName>
    </submittedName>
</protein>
<feature type="domain" description="HTH marR-type" evidence="4">
    <location>
        <begin position="1"/>
        <end position="138"/>
    </location>
</feature>
<dbReference type="GO" id="GO:0003677">
    <property type="term" value="F:DNA binding"/>
    <property type="evidence" value="ECO:0007669"/>
    <property type="project" value="UniProtKB-KW"/>
</dbReference>
<evidence type="ECO:0000259" key="4">
    <source>
        <dbReference type="PROSITE" id="PS50995"/>
    </source>
</evidence>
<dbReference type="InterPro" id="IPR000835">
    <property type="entry name" value="HTH_MarR-typ"/>
</dbReference>
<dbReference type="SMART" id="SM00347">
    <property type="entry name" value="HTH_MARR"/>
    <property type="match status" value="1"/>
</dbReference>
<dbReference type="InterPro" id="IPR036388">
    <property type="entry name" value="WH-like_DNA-bd_sf"/>
</dbReference>
<dbReference type="Pfam" id="PF12802">
    <property type="entry name" value="MarR_2"/>
    <property type="match status" value="1"/>
</dbReference>
<reference evidence="5" key="1">
    <citation type="submission" date="2020-10" db="EMBL/GenBank/DDBJ databases">
        <authorList>
            <person name="Gilroy R."/>
        </authorList>
    </citation>
    <scope>NUCLEOTIDE SEQUENCE</scope>
    <source>
        <strain evidence="5">11300</strain>
    </source>
</reference>
<dbReference type="PROSITE" id="PS50995">
    <property type="entry name" value="HTH_MARR_2"/>
    <property type="match status" value="1"/>
</dbReference>
<sequence>MVRTVENMLDYLSRIRKVYAERINLSLEGEKFTPNEISILILLYNNKSITTAGELTFVLGVSKGLVSRSLSALKEKGLVIAEEDETDRRSSRLKLTENAMPLIGRIKKEIRKINSEVLSDIPDKDIQNMEETMEKILGNFEKGRKEHEKK</sequence>
<keyword evidence="2 5" id="KW-0238">DNA-binding</keyword>